<sequence length="102" mass="12384">MVDFEDYQWIIAQNLGNVATKIRNTLERQHKFKYYYDKNKKAIENKYHMGQSVMLYNPRLPNRKDKKLDWRFFGPIRIEKLENNNALVRPIDKPKVELELVD</sequence>
<dbReference type="WBParaSite" id="ACRNAN_scaffold7311.g29935.t1">
    <property type="protein sequence ID" value="ACRNAN_scaffold7311.g29935.t1"/>
    <property type="gene ID" value="ACRNAN_scaffold7311.g29935"/>
</dbReference>
<organism evidence="1 2">
    <name type="scientific">Acrobeloides nanus</name>
    <dbReference type="NCBI Taxonomy" id="290746"/>
    <lineage>
        <taxon>Eukaryota</taxon>
        <taxon>Metazoa</taxon>
        <taxon>Ecdysozoa</taxon>
        <taxon>Nematoda</taxon>
        <taxon>Chromadorea</taxon>
        <taxon>Rhabditida</taxon>
        <taxon>Tylenchina</taxon>
        <taxon>Cephalobomorpha</taxon>
        <taxon>Cephaloboidea</taxon>
        <taxon>Cephalobidae</taxon>
        <taxon>Acrobeloides</taxon>
    </lineage>
</organism>
<name>A0A914ECI5_9BILA</name>
<dbReference type="Proteomes" id="UP000887540">
    <property type="component" value="Unplaced"/>
</dbReference>
<accession>A0A914ECI5</accession>
<evidence type="ECO:0000313" key="1">
    <source>
        <dbReference type="Proteomes" id="UP000887540"/>
    </source>
</evidence>
<evidence type="ECO:0000313" key="2">
    <source>
        <dbReference type="WBParaSite" id="ACRNAN_scaffold7311.g29935.t1"/>
    </source>
</evidence>
<protein>
    <submittedName>
        <fullName evidence="2">Uncharacterized protein</fullName>
    </submittedName>
</protein>
<dbReference type="AlphaFoldDB" id="A0A914ECI5"/>
<reference evidence="2" key="1">
    <citation type="submission" date="2022-11" db="UniProtKB">
        <authorList>
            <consortium name="WormBaseParasite"/>
        </authorList>
    </citation>
    <scope>IDENTIFICATION</scope>
</reference>
<keyword evidence="1" id="KW-1185">Reference proteome</keyword>
<proteinExistence type="predicted"/>